<dbReference type="InterPro" id="IPR023393">
    <property type="entry name" value="START-like_dom_sf"/>
</dbReference>
<comment type="caution">
    <text evidence="1">The sequence shown here is derived from an EMBL/GenBank/DDBJ whole genome shotgun (WGS) entry which is preliminary data.</text>
</comment>
<accession>A0A9D1WK09</accession>
<dbReference type="Gene3D" id="3.30.530.20">
    <property type="match status" value="1"/>
</dbReference>
<organism evidence="1 2">
    <name type="scientific">Candidatus Blautia gallistercoris</name>
    <dbReference type="NCBI Taxonomy" id="2838490"/>
    <lineage>
        <taxon>Bacteria</taxon>
        <taxon>Bacillati</taxon>
        <taxon>Bacillota</taxon>
        <taxon>Clostridia</taxon>
        <taxon>Lachnospirales</taxon>
        <taxon>Lachnospiraceae</taxon>
        <taxon>Blautia</taxon>
    </lineage>
</organism>
<protein>
    <submittedName>
        <fullName evidence="1">SRPBCC family protein</fullName>
    </submittedName>
</protein>
<dbReference type="EMBL" id="DXEX01000275">
    <property type="protein sequence ID" value="HIX60586.1"/>
    <property type="molecule type" value="Genomic_DNA"/>
</dbReference>
<reference evidence="1" key="1">
    <citation type="journal article" date="2021" name="PeerJ">
        <title>Extensive microbial diversity within the chicken gut microbiome revealed by metagenomics and culture.</title>
        <authorList>
            <person name="Gilroy R."/>
            <person name="Ravi A."/>
            <person name="Getino M."/>
            <person name="Pursley I."/>
            <person name="Horton D.L."/>
            <person name="Alikhan N.F."/>
            <person name="Baker D."/>
            <person name="Gharbi K."/>
            <person name="Hall N."/>
            <person name="Watson M."/>
            <person name="Adriaenssens E.M."/>
            <person name="Foster-Nyarko E."/>
            <person name="Jarju S."/>
            <person name="Secka A."/>
            <person name="Antonio M."/>
            <person name="Oren A."/>
            <person name="Chaudhuri R.R."/>
            <person name="La Ragione R."/>
            <person name="Hildebrand F."/>
            <person name="Pallen M.J."/>
        </authorList>
    </citation>
    <scope>NUCLEOTIDE SEQUENCE</scope>
    <source>
        <strain evidence="1">ChiSjej1B19-8411</strain>
    </source>
</reference>
<dbReference type="Proteomes" id="UP000886817">
    <property type="component" value="Unassembled WGS sequence"/>
</dbReference>
<evidence type="ECO:0000313" key="2">
    <source>
        <dbReference type="Proteomes" id="UP000886817"/>
    </source>
</evidence>
<name>A0A9D1WK09_9FIRM</name>
<proteinExistence type="predicted"/>
<dbReference type="InterPro" id="IPR019587">
    <property type="entry name" value="Polyketide_cyclase/dehydratase"/>
</dbReference>
<reference evidence="1" key="2">
    <citation type="submission" date="2021-04" db="EMBL/GenBank/DDBJ databases">
        <authorList>
            <person name="Gilroy R."/>
        </authorList>
    </citation>
    <scope>NUCLEOTIDE SEQUENCE</scope>
    <source>
        <strain evidence="1">ChiSjej1B19-8411</strain>
    </source>
</reference>
<gene>
    <name evidence="1" type="ORF">IAA45_12880</name>
</gene>
<dbReference type="SUPFAM" id="SSF55961">
    <property type="entry name" value="Bet v1-like"/>
    <property type="match status" value="1"/>
</dbReference>
<sequence length="136" mass="15991">MITATVTAEFDQDIVTVWNVVTNLRDCSWRSDISRITILSNPNSFIEYTRSGRPTKFDITVKEAFSRYELDMENPHFIGHWTGIFRAIPGDRTQVEFTEEIEMKHPVMKLVAKVFMNVKKMQNTYIEDLRDRLRSL</sequence>
<evidence type="ECO:0000313" key="1">
    <source>
        <dbReference type="EMBL" id="HIX60586.1"/>
    </source>
</evidence>
<dbReference type="Pfam" id="PF10604">
    <property type="entry name" value="Polyketide_cyc2"/>
    <property type="match status" value="1"/>
</dbReference>
<dbReference type="AlphaFoldDB" id="A0A9D1WK09"/>